<proteinExistence type="predicted"/>
<gene>
    <name evidence="1" type="ORF">JV46_10220</name>
</gene>
<evidence type="ECO:0000313" key="1">
    <source>
        <dbReference type="EMBL" id="KHF24630.1"/>
    </source>
</evidence>
<reference evidence="1 2" key="1">
    <citation type="journal article" date="2014" name="BMC Genomics">
        <title>The genome of the intracellular bacterium of the coastal bivalve, Solemya velum: a blueprint for thriving in and out of symbiosis.</title>
        <authorList>
            <person name="Dmytrenko O."/>
            <person name="Russell S.L."/>
            <person name="Loo W.T."/>
            <person name="Fontanez K.M."/>
            <person name="Liao L."/>
            <person name="Roeselers G."/>
            <person name="Sharma R."/>
            <person name="Stewart F.J."/>
            <person name="Newton I.L."/>
            <person name="Woyke T."/>
            <person name="Wu D."/>
            <person name="Lang J.M."/>
            <person name="Eisen J.A."/>
            <person name="Cavanaugh C.M."/>
        </authorList>
    </citation>
    <scope>NUCLEOTIDE SEQUENCE [LARGE SCALE GENOMIC DNA]</scope>
    <source>
        <strain evidence="1 2">WH</strain>
    </source>
</reference>
<dbReference type="AlphaFoldDB" id="A0A0B0H681"/>
<organism evidence="1 2">
    <name type="scientific">Solemya velum gill symbiont</name>
    <dbReference type="NCBI Taxonomy" id="2340"/>
    <lineage>
        <taxon>Bacteria</taxon>
        <taxon>Pseudomonadati</taxon>
        <taxon>Pseudomonadota</taxon>
        <taxon>Gammaproteobacteria</taxon>
        <taxon>sulfur-oxidizing symbionts</taxon>
    </lineage>
</organism>
<dbReference type="RefSeq" id="WP_043116879.1">
    <property type="nucleotide sequence ID" value="NZ_JRAA01000002.1"/>
</dbReference>
<dbReference type="Proteomes" id="UP000030856">
    <property type="component" value="Unassembled WGS sequence"/>
</dbReference>
<comment type="caution">
    <text evidence="1">The sequence shown here is derived from an EMBL/GenBank/DDBJ whole genome shotgun (WGS) entry which is preliminary data.</text>
</comment>
<dbReference type="OrthoDB" id="9792294at2"/>
<dbReference type="eggNOG" id="ENOG5032QYV">
    <property type="taxonomic scope" value="Bacteria"/>
</dbReference>
<dbReference type="STRING" id="2340.JV46_10220"/>
<name>A0A0B0H681_SOVGS</name>
<evidence type="ECO:0000313" key="2">
    <source>
        <dbReference type="Proteomes" id="UP000030856"/>
    </source>
</evidence>
<protein>
    <submittedName>
        <fullName evidence="1">Uncharacterized protein</fullName>
    </submittedName>
</protein>
<sequence length="157" mass="18106">MDQNAFRETYHAVNERFCIYEKSILTNQCGCSSTEKFCIAEREGVHCKSDRGQQQCQEYLDILREQAKFALHTLDTEKKRSLPHVKAIRIQVGGLLGLRHACYPDEPIASTINDIDGLLILAKEQFGDFRELPFSTIMQQVAAYKTKKRAHRRNKDE</sequence>
<accession>A0A0B0H681</accession>
<dbReference type="EMBL" id="JRAA01000002">
    <property type="protein sequence ID" value="KHF24630.1"/>
    <property type="molecule type" value="Genomic_DNA"/>
</dbReference>
<keyword evidence="2" id="KW-1185">Reference proteome</keyword>